<accession>A0A7U7GEM1</accession>
<protein>
    <submittedName>
        <fullName evidence="1">Uncharacterized protein</fullName>
    </submittedName>
</protein>
<keyword evidence="2" id="KW-1185">Reference proteome</keyword>
<sequence length="67" mass="7423">MSETKKPLHYRYTDDDPDEGFDQIGIANSAKDALAGVRHWIEGLSDSDAPMTVEETESGYFVTIDAD</sequence>
<dbReference type="EMBL" id="CBTK010000286">
    <property type="protein sequence ID" value="CDH46983.1"/>
    <property type="molecule type" value="Genomic_DNA"/>
</dbReference>
<dbReference type="AlphaFoldDB" id="A0A7U7GEM1"/>
<reference evidence="1 2" key="1">
    <citation type="journal article" date="2014" name="ISME J.">
        <title>Candidatus Competibacter-lineage genomes retrieved from metagenomes reveal functional metabolic diversity.</title>
        <authorList>
            <person name="McIlroy S.J."/>
            <person name="Albertsen M."/>
            <person name="Andresen E.K."/>
            <person name="Saunders A.M."/>
            <person name="Kristiansen R."/>
            <person name="Stokholm-Bjerregaard M."/>
            <person name="Nielsen K.L."/>
            <person name="Nielsen P.H."/>
        </authorList>
    </citation>
    <scope>NUCLEOTIDE SEQUENCE [LARGE SCALE GENOMIC DNA]</scope>
    <source>
        <strain evidence="1 2">Run_B_J11</strain>
    </source>
</reference>
<evidence type="ECO:0000313" key="2">
    <source>
        <dbReference type="Proteomes" id="UP000019184"/>
    </source>
</evidence>
<organism evidence="1 2">
    <name type="scientific">Candidatus Contendobacter odensis Run_B_J11</name>
    <dbReference type="NCBI Taxonomy" id="1400861"/>
    <lineage>
        <taxon>Bacteria</taxon>
        <taxon>Pseudomonadati</taxon>
        <taxon>Pseudomonadota</taxon>
        <taxon>Gammaproteobacteria</taxon>
        <taxon>Candidatus Competibacteraceae</taxon>
        <taxon>Candidatus Contendibacter</taxon>
    </lineage>
</organism>
<gene>
    <name evidence="1" type="ORF">BN874_690033</name>
</gene>
<comment type="caution">
    <text evidence="1">The sequence shown here is derived from an EMBL/GenBank/DDBJ whole genome shotgun (WGS) entry which is preliminary data.</text>
</comment>
<evidence type="ECO:0000313" key="1">
    <source>
        <dbReference type="EMBL" id="CDH46983.1"/>
    </source>
</evidence>
<dbReference type="Proteomes" id="UP000019184">
    <property type="component" value="Unassembled WGS sequence"/>
</dbReference>
<name>A0A7U7GEM1_9GAMM</name>
<proteinExistence type="predicted"/>
<dbReference type="RefSeq" id="WP_034435694.1">
    <property type="nucleotide sequence ID" value="NZ_CBTK010000286.1"/>
</dbReference>